<feature type="region of interest" description="Disordered" evidence="1">
    <location>
        <begin position="122"/>
        <end position="152"/>
    </location>
</feature>
<keyword evidence="3" id="KW-1185">Reference proteome</keyword>
<name>A0A510HFW8_9ACTN</name>
<dbReference type="EMBL" id="AP019791">
    <property type="protein sequence ID" value="BBL78834.1"/>
    <property type="molecule type" value="Genomic_DNA"/>
</dbReference>
<evidence type="ECO:0000313" key="3">
    <source>
        <dbReference type="Proteomes" id="UP000318065"/>
    </source>
</evidence>
<dbReference type="OrthoDB" id="9790372at2"/>
<dbReference type="Pfam" id="PF02620">
    <property type="entry name" value="YceD"/>
    <property type="match status" value="1"/>
</dbReference>
<gene>
    <name evidence="2" type="ORF">RxyAA322_06880</name>
</gene>
<accession>A0A510HFW8</accession>
<dbReference type="InterPro" id="IPR003772">
    <property type="entry name" value="YceD"/>
</dbReference>
<evidence type="ECO:0000313" key="2">
    <source>
        <dbReference type="EMBL" id="BBL78834.1"/>
    </source>
</evidence>
<protein>
    <submittedName>
        <fullName evidence="2">Uncharacterized protein</fullName>
    </submittedName>
</protein>
<organism evidence="2 3">
    <name type="scientific">Rubrobacter xylanophilus</name>
    <dbReference type="NCBI Taxonomy" id="49319"/>
    <lineage>
        <taxon>Bacteria</taxon>
        <taxon>Bacillati</taxon>
        <taxon>Actinomycetota</taxon>
        <taxon>Rubrobacteria</taxon>
        <taxon>Rubrobacterales</taxon>
        <taxon>Rubrobacteraceae</taxon>
        <taxon>Rubrobacter</taxon>
    </lineage>
</organism>
<dbReference type="AlphaFoldDB" id="A0A510HFW8"/>
<evidence type="ECO:0000256" key="1">
    <source>
        <dbReference type="SAM" id="MobiDB-lite"/>
    </source>
</evidence>
<dbReference type="Proteomes" id="UP000318065">
    <property type="component" value="Chromosome"/>
</dbReference>
<dbReference type="RefSeq" id="WP_143526931.1">
    <property type="nucleotide sequence ID" value="NZ_AP019791.1"/>
</dbReference>
<proteinExistence type="predicted"/>
<sequence>MNELIFLRRPGAEVGEQREYRSTFEVEPFDLHGRHHEVTDAEAEVTVTRLSDGVHLDLEVRATVHTTCDRTLQPVELPMRFGDSEFVSRPNDEELAVKDWMLDVPGYARRALPTEIPMQVFAPGTEPVRPADEEEELDPRWSGLRGLFGPDR</sequence>
<reference evidence="2" key="1">
    <citation type="journal article" date="2019" name="Microbiol. Resour. Announc.">
        <title>Complete Genome Sequence of Rubrobacter xylanophilus Strain AA3-22, Isolated from Arima Onsen in Japan.</title>
        <authorList>
            <person name="Tomariguchi N."/>
            <person name="Miyazaki K."/>
        </authorList>
    </citation>
    <scope>NUCLEOTIDE SEQUENCE [LARGE SCALE GENOMIC DNA]</scope>
    <source>
        <strain evidence="2">AA3-22</strain>
    </source>
</reference>